<keyword evidence="11" id="KW-1185">Reference proteome</keyword>
<organism evidence="10 11">
    <name type="scientific">Glutamicibacter uratoxydans</name>
    <name type="common">Arthrobacter uratoxydans</name>
    <dbReference type="NCBI Taxonomy" id="43667"/>
    <lineage>
        <taxon>Bacteria</taxon>
        <taxon>Bacillati</taxon>
        <taxon>Actinomycetota</taxon>
        <taxon>Actinomycetes</taxon>
        <taxon>Micrococcales</taxon>
        <taxon>Micrococcaceae</taxon>
        <taxon>Glutamicibacter</taxon>
    </lineage>
</organism>
<dbReference type="SUPFAM" id="SSF161098">
    <property type="entry name" value="MetI-like"/>
    <property type="match status" value="1"/>
</dbReference>
<gene>
    <name evidence="10" type="ORF">AUR04nite_07130</name>
</gene>
<comment type="caution">
    <text evidence="10">The sequence shown here is derived from an EMBL/GenBank/DDBJ whole genome shotgun (WGS) entry which is preliminary data.</text>
</comment>
<proteinExistence type="inferred from homology"/>
<feature type="transmembrane region" description="Helical" evidence="8">
    <location>
        <begin position="12"/>
        <end position="40"/>
    </location>
</feature>
<evidence type="ECO:0000256" key="7">
    <source>
        <dbReference type="ARBA" id="ARBA00023136"/>
    </source>
</evidence>
<feature type="transmembrane region" description="Helical" evidence="8">
    <location>
        <begin position="60"/>
        <end position="86"/>
    </location>
</feature>
<evidence type="ECO:0000256" key="8">
    <source>
        <dbReference type="RuleBase" id="RU363032"/>
    </source>
</evidence>
<sequence>MISPTRRRLPGWVGAAPLLIFLTVFLLLPIGANIVTSFRVKGEFSLASMAKLLEPQYLDAFIQTFNLSLLTAVIGGAVGLLLAWALATGKKPAWLQNLVMSFSAVASQMGGVALAFAFIATLGVQGLVTQLVLQLTGWDLSQSIQLASFSGLVLVYLYFQIPLMAILMLPAFGSLKKQWPEAAYSLGASRLRYLVDIALPIMWPPIAGSLLLLFANAFGAYATAYALAGGRVNLVPILIGFFISGDVMSDESFAAALVTGMIIVVVAAMGLRVLVERKSRAWHY</sequence>
<evidence type="ECO:0000256" key="6">
    <source>
        <dbReference type="ARBA" id="ARBA00022989"/>
    </source>
</evidence>
<evidence type="ECO:0000256" key="3">
    <source>
        <dbReference type="ARBA" id="ARBA00022448"/>
    </source>
</evidence>
<keyword evidence="4" id="KW-1003">Cell membrane</keyword>
<feature type="transmembrane region" description="Helical" evidence="8">
    <location>
        <begin position="255"/>
        <end position="275"/>
    </location>
</feature>
<comment type="similarity">
    <text evidence="2">Belongs to the binding-protein-dependent transport system permease family. CysTW subfamily.</text>
</comment>
<evidence type="ECO:0000313" key="11">
    <source>
        <dbReference type="Proteomes" id="UP000316612"/>
    </source>
</evidence>
<dbReference type="PANTHER" id="PTHR42929">
    <property type="entry name" value="INNER MEMBRANE ABC TRANSPORTER PERMEASE PROTEIN YDCU-RELATED-RELATED"/>
    <property type="match status" value="1"/>
</dbReference>
<dbReference type="PROSITE" id="PS50928">
    <property type="entry name" value="ABC_TM1"/>
    <property type="match status" value="1"/>
</dbReference>
<evidence type="ECO:0000256" key="2">
    <source>
        <dbReference type="ARBA" id="ARBA00007069"/>
    </source>
</evidence>
<feature type="transmembrane region" description="Helical" evidence="8">
    <location>
        <begin position="98"/>
        <end position="124"/>
    </location>
</feature>
<comment type="subcellular location">
    <subcellularLocation>
        <location evidence="1 8">Cell membrane</location>
        <topology evidence="1 8">Multi-pass membrane protein</topology>
    </subcellularLocation>
</comment>
<dbReference type="GO" id="GO:0055085">
    <property type="term" value="P:transmembrane transport"/>
    <property type="evidence" value="ECO:0007669"/>
    <property type="project" value="InterPro"/>
</dbReference>
<dbReference type="CDD" id="cd06261">
    <property type="entry name" value="TM_PBP2"/>
    <property type="match status" value="1"/>
</dbReference>
<accession>A0A4Y4DRQ1</accession>
<evidence type="ECO:0000259" key="9">
    <source>
        <dbReference type="PROSITE" id="PS50928"/>
    </source>
</evidence>
<evidence type="ECO:0000313" key="10">
    <source>
        <dbReference type="EMBL" id="GED05181.1"/>
    </source>
</evidence>
<evidence type="ECO:0000256" key="1">
    <source>
        <dbReference type="ARBA" id="ARBA00004651"/>
    </source>
</evidence>
<dbReference type="AlphaFoldDB" id="A0A4Y4DRQ1"/>
<dbReference type="GO" id="GO:0005886">
    <property type="term" value="C:plasma membrane"/>
    <property type="evidence" value="ECO:0007669"/>
    <property type="project" value="UniProtKB-SubCell"/>
</dbReference>
<keyword evidence="7 8" id="KW-0472">Membrane</keyword>
<feature type="transmembrane region" description="Helical" evidence="8">
    <location>
        <begin position="193"/>
        <end position="215"/>
    </location>
</feature>
<dbReference type="PANTHER" id="PTHR42929:SF1">
    <property type="entry name" value="INNER MEMBRANE ABC TRANSPORTER PERMEASE PROTEIN YDCU-RELATED"/>
    <property type="match status" value="1"/>
</dbReference>
<dbReference type="Pfam" id="PF00528">
    <property type="entry name" value="BPD_transp_1"/>
    <property type="match status" value="1"/>
</dbReference>
<dbReference type="OrthoDB" id="8404154at2"/>
<keyword evidence="3 8" id="KW-0813">Transport</keyword>
<dbReference type="Gene3D" id="1.10.3720.10">
    <property type="entry name" value="MetI-like"/>
    <property type="match status" value="1"/>
</dbReference>
<dbReference type="RefSeq" id="WP_141362007.1">
    <property type="nucleotide sequence ID" value="NZ_BAAAJL010000001.1"/>
</dbReference>
<keyword evidence="6 8" id="KW-1133">Transmembrane helix</keyword>
<dbReference type="InterPro" id="IPR035906">
    <property type="entry name" value="MetI-like_sf"/>
</dbReference>
<name>A0A4Y4DRQ1_GLUUR</name>
<reference evidence="10 11" key="1">
    <citation type="submission" date="2019-06" db="EMBL/GenBank/DDBJ databases">
        <title>Whole genome shotgun sequence of Glutamicibacter uratoxydans NBRC 15515.</title>
        <authorList>
            <person name="Hosoyama A."/>
            <person name="Uohara A."/>
            <person name="Ohji S."/>
            <person name="Ichikawa N."/>
        </authorList>
    </citation>
    <scope>NUCLEOTIDE SEQUENCE [LARGE SCALE GENOMIC DNA]</scope>
    <source>
        <strain evidence="10 11">NBRC 15515</strain>
    </source>
</reference>
<dbReference type="EMBL" id="BJNY01000003">
    <property type="protein sequence ID" value="GED05181.1"/>
    <property type="molecule type" value="Genomic_DNA"/>
</dbReference>
<feature type="transmembrane region" description="Helical" evidence="8">
    <location>
        <begin position="221"/>
        <end position="243"/>
    </location>
</feature>
<feature type="domain" description="ABC transmembrane type-1" evidence="9">
    <location>
        <begin position="61"/>
        <end position="275"/>
    </location>
</feature>
<evidence type="ECO:0000256" key="4">
    <source>
        <dbReference type="ARBA" id="ARBA00022475"/>
    </source>
</evidence>
<dbReference type="Proteomes" id="UP000316612">
    <property type="component" value="Unassembled WGS sequence"/>
</dbReference>
<evidence type="ECO:0000256" key="5">
    <source>
        <dbReference type="ARBA" id="ARBA00022692"/>
    </source>
</evidence>
<protein>
    <submittedName>
        <fullName evidence="10">ABC transporter</fullName>
    </submittedName>
</protein>
<keyword evidence="5 8" id="KW-0812">Transmembrane</keyword>
<dbReference type="InterPro" id="IPR000515">
    <property type="entry name" value="MetI-like"/>
</dbReference>
<feature type="transmembrane region" description="Helical" evidence="8">
    <location>
        <begin position="144"/>
        <end position="172"/>
    </location>
</feature>